<dbReference type="PANTHER" id="PTHR13802">
    <property type="entry name" value="MUCIN 4-RELATED"/>
    <property type="match status" value="1"/>
</dbReference>
<reference evidence="12 13" key="1">
    <citation type="submission" date="2022-05" db="EMBL/GenBank/DDBJ databases">
        <authorList>
            <consortium name="Genoscope - CEA"/>
            <person name="William W."/>
        </authorList>
    </citation>
    <scope>NUCLEOTIDE SEQUENCE [LARGE SCALE GENOMIC DNA]</scope>
</reference>
<dbReference type="AlphaFoldDB" id="A0AAU9XDT4"/>
<feature type="domain" description="Sushi" evidence="9">
    <location>
        <begin position="879"/>
        <end position="935"/>
    </location>
</feature>
<sequence>MLIRLLEMRTLRKLIFLVFVKTMVRCTISGWYTSKLYPFGKEAGDSPLPVKDDVSSDAISTPPFHFFELKVESFYVHENGLISFGSSLKSQEPLSFPLKSRAYVAAPYWADVFTKRGGRVWYRVTTEQAIISRAARDVIRAFPRDTKFVANWVAIVTWNEVSFFGASGIYTKNTNTFQVVIASGEHMTFVSFIYDNLSWTTDTLHGGNNRGLGGKAAKVGFSFGSSYQNVQFSGSKEVLSLVNRTNCGQPGVWLFKVDTEEDMNEKRCETPGTVSIHSAGGKLNSGSNILITGLCYWPGIELRCEFGDIGVAKGYKVNETKAICTVPLLPTRKKQSVFYIYPNENDDLSFAQEFDLEPVFLDDITVQRKAPDTWTTGKRVNITWNVSDLAADLPVTIEIIDLSYNQSGREFHNYTTVVFSQPNTGKAEFDLPLMENLRKNPSAPETLQMVRVRSLVGNSYNKFVAREWIGSELFLLTNQTAANGSCSSWLQNQTHSLMITSNNHLTPCPKTRRQMNADIGIFREHDLCDTSILPLCKFYFRKVETCYKTTVTSDRGITRACCYDKEGELTAGPPGEFVNRNKHAVRSGSIFPSIWDKIIPYLQCSFGDPHIQTLDGVEYTFNGFGEYTVLNVDNTRFLLQGRMQPLKGEKSGEAPATVFTAFAMKEQRSSLIQVQLNERQTIDILVDRKLVVFDYEPQPRGVFIKNSSRENNSRVVVAFSSGITVYVENAAPVLQMAVVVPVKFKGKTSGLLGYWDDNSDKEYLLPNNEVLNTASTMSELHYKFGQQWVTKEIDSLFMYGPEEAHRDFFDPSYIPTFMEGYYPITSKMKSGMKKRALKTCDHSFQCIFDIAITGRFGIGQATKEFQEWLMGMKRDLHDEGCNVVLSFDRGSVRRDVSGDQVTHHFTCKNGYTMVGKDKMSCRGGVWDGSKPTCIKASKGCGQFSTSFKNGHFTGQGNKAGDRYKFQCDSSYTLVGKKEIVCENGEWSGEVPSCKANCSQIKLNNSQVTVGNGGQLIIQCNPGYTLSGSRVISCLNGLLNGTLPSCTKGYNFTAPILKASEKKKDSMIVIVIGVLVLFIAILVIMLTIFLVRKHHRRKDTQVQKKPDEDDNECVAV</sequence>
<accession>A0AAU9XDT4</accession>
<dbReference type="InterPro" id="IPR001846">
    <property type="entry name" value="VWF_type-D"/>
</dbReference>
<dbReference type="GO" id="GO:0007160">
    <property type="term" value="P:cell-matrix adhesion"/>
    <property type="evidence" value="ECO:0007669"/>
    <property type="project" value="InterPro"/>
</dbReference>
<keyword evidence="6" id="KW-0768">Sushi</keyword>
<dbReference type="CDD" id="cd12087">
    <property type="entry name" value="TM_EGFR-like"/>
    <property type="match status" value="1"/>
</dbReference>
<keyword evidence="5" id="KW-1015">Disulfide bond</keyword>
<dbReference type="PROSITE" id="PS50923">
    <property type="entry name" value="SUSHI"/>
    <property type="match status" value="2"/>
</dbReference>
<dbReference type="InterPro" id="IPR056619">
    <property type="entry name" value="C8-3_MUC4"/>
</dbReference>
<dbReference type="PROSITE" id="PS51233">
    <property type="entry name" value="VWFD"/>
    <property type="match status" value="1"/>
</dbReference>
<dbReference type="CDD" id="cd00033">
    <property type="entry name" value="CCP"/>
    <property type="match status" value="3"/>
</dbReference>
<feature type="transmembrane region" description="Helical" evidence="7">
    <location>
        <begin position="1066"/>
        <end position="1090"/>
    </location>
</feature>
<evidence type="ECO:0000256" key="3">
    <source>
        <dbReference type="ARBA" id="ARBA00022989"/>
    </source>
</evidence>
<organism evidence="12 13">
    <name type="scientific">Pocillopora meandrina</name>
    <dbReference type="NCBI Taxonomy" id="46732"/>
    <lineage>
        <taxon>Eukaryota</taxon>
        <taxon>Metazoa</taxon>
        <taxon>Cnidaria</taxon>
        <taxon>Anthozoa</taxon>
        <taxon>Hexacorallia</taxon>
        <taxon>Scleractinia</taxon>
        <taxon>Astrocoeniina</taxon>
        <taxon>Pocilloporidae</taxon>
        <taxon>Pocillopora</taxon>
    </lineage>
</organism>
<dbReference type="Pfam" id="PF03782">
    <property type="entry name" value="AMOP"/>
    <property type="match status" value="1"/>
</dbReference>
<feature type="domain" description="Sushi" evidence="9">
    <location>
        <begin position="938"/>
        <end position="995"/>
    </location>
</feature>
<protein>
    <recommendedName>
        <fullName evidence="14">Sushi, nidogen and EGF-like domain-containing protein 1</fullName>
    </recommendedName>
</protein>
<evidence type="ECO:0000313" key="12">
    <source>
        <dbReference type="EMBL" id="CAH3144428.1"/>
    </source>
</evidence>
<dbReference type="SMART" id="SM00032">
    <property type="entry name" value="CCP"/>
    <property type="match status" value="3"/>
</dbReference>
<comment type="caution">
    <text evidence="6">Lacks conserved residue(s) required for the propagation of feature annotation.</text>
</comment>
<dbReference type="Pfam" id="PF06119">
    <property type="entry name" value="NIDO"/>
    <property type="match status" value="1"/>
</dbReference>
<feature type="domain" description="AMOP" evidence="8">
    <location>
        <begin position="478"/>
        <end position="623"/>
    </location>
</feature>
<evidence type="ECO:0000259" key="10">
    <source>
        <dbReference type="PROSITE" id="PS51220"/>
    </source>
</evidence>
<dbReference type="Gene3D" id="2.10.70.10">
    <property type="entry name" value="Complement Module, domain 1"/>
    <property type="match status" value="3"/>
</dbReference>
<dbReference type="Pfam" id="PF23263">
    <property type="entry name" value="C8-3_MUC4"/>
    <property type="match status" value="1"/>
</dbReference>
<dbReference type="PROSITE" id="PS50856">
    <property type="entry name" value="AMOP"/>
    <property type="match status" value="1"/>
</dbReference>
<proteinExistence type="predicted"/>
<dbReference type="SMART" id="SM00539">
    <property type="entry name" value="NIDO"/>
    <property type="match status" value="1"/>
</dbReference>
<dbReference type="SMART" id="SM00216">
    <property type="entry name" value="VWD"/>
    <property type="match status" value="1"/>
</dbReference>
<dbReference type="PANTHER" id="PTHR13802:SF52">
    <property type="entry name" value="MUCIN-4"/>
    <property type="match status" value="1"/>
</dbReference>
<evidence type="ECO:0000256" key="1">
    <source>
        <dbReference type="ARBA" id="ARBA00004370"/>
    </source>
</evidence>
<dbReference type="Proteomes" id="UP001159428">
    <property type="component" value="Unassembled WGS sequence"/>
</dbReference>
<gene>
    <name evidence="12" type="ORF">PMEA_00021027</name>
</gene>
<keyword evidence="2 7" id="KW-0812">Transmembrane</keyword>
<evidence type="ECO:0000256" key="6">
    <source>
        <dbReference type="PROSITE-ProRule" id="PRU00302"/>
    </source>
</evidence>
<evidence type="ECO:0000313" key="13">
    <source>
        <dbReference type="Proteomes" id="UP001159428"/>
    </source>
</evidence>
<dbReference type="InterPro" id="IPR051495">
    <property type="entry name" value="Epithelial_Barrier/Signaling"/>
</dbReference>
<dbReference type="InterPro" id="IPR035976">
    <property type="entry name" value="Sushi/SCR/CCP_sf"/>
</dbReference>
<evidence type="ECO:0000256" key="7">
    <source>
        <dbReference type="SAM" id="Phobius"/>
    </source>
</evidence>
<comment type="subcellular location">
    <subcellularLocation>
        <location evidence="1">Membrane</location>
    </subcellularLocation>
</comment>
<dbReference type="GO" id="GO:0016020">
    <property type="term" value="C:membrane"/>
    <property type="evidence" value="ECO:0007669"/>
    <property type="project" value="UniProtKB-SubCell"/>
</dbReference>
<evidence type="ECO:0000256" key="4">
    <source>
        <dbReference type="ARBA" id="ARBA00023136"/>
    </source>
</evidence>
<dbReference type="InterPro" id="IPR000436">
    <property type="entry name" value="Sushi_SCR_CCP_dom"/>
</dbReference>
<feature type="domain" description="NIDO" evidence="10">
    <location>
        <begin position="107"/>
        <end position="260"/>
    </location>
</feature>
<evidence type="ECO:0000259" key="9">
    <source>
        <dbReference type="PROSITE" id="PS50923"/>
    </source>
</evidence>
<dbReference type="InterPro" id="IPR003886">
    <property type="entry name" value="NIDO_dom"/>
</dbReference>
<evidence type="ECO:0000259" key="11">
    <source>
        <dbReference type="PROSITE" id="PS51233"/>
    </source>
</evidence>
<evidence type="ECO:0008006" key="14">
    <source>
        <dbReference type="Google" id="ProtNLM"/>
    </source>
</evidence>
<dbReference type="Pfam" id="PF00094">
    <property type="entry name" value="VWD"/>
    <property type="match status" value="1"/>
</dbReference>
<evidence type="ECO:0000259" key="8">
    <source>
        <dbReference type="PROSITE" id="PS50856"/>
    </source>
</evidence>
<dbReference type="Pfam" id="PF00084">
    <property type="entry name" value="Sushi"/>
    <property type="match status" value="3"/>
</dbReference>
<dbReference type="SUPFAM" id="SSF57535">
    <property type="entry name" value="Complement control module/SCR domain"/>
    <property type="match status" value="3"/>
</dbReference>
<dbReference type="InterPro" id="IPR005533">
    <property type="entry name" value="AMOP_dom"/>
</dbReference>
<evidence type="ECO:0000256" key="2">
    <source>
        <dbReference type="ARBA" id="ARBA00022692"/>
    </source>
</evidence>
<comment type="caution">
    <text evidence="12">The sequence shown here is derived from an EMBL/GenBank/DDBJ whole genome shotgun (WGS) entry which is preliminary data.</text>
</comment>
<dbReference type="EMBL" id="CALNXJ010000039">
    <property type="protein sequence ID" value="CAH3144428.1"/>
    <property type="molecule type" value="Genomic_DNA"/>
</dbReference>
<dbReference type="PROSITE" id="PS51220">
    <property type="entry name" value="NIDO"/>
    <property type="match status" value="1"/>
</dbReference>
<feature type="domain" description="VWFD" evidence="11">
    <location>
        <begin position="601"/>
        <end position="796"/>
    </location>
</feature>
<keyword evidence="13" id="KW-1185">Reference proteome</keyword>
<evidence type="ECO:0000256" key="5">
    <source>
        <dbReference type="ARBA" id="ARBA00023157"/>
    </source>
</evidence>
<keyword evidence="4 7" id="KW-0472">Membrane</keyword>
<name>A0AAU9XDT4_9CNID</name>
<keyword evidence="3 7" id="KW-1133">Transmembrane helix</keyword>